<accession>A0A6E8W056</accession>
<dbReference type="EnsemblMetazoa" id="ACON010323-RA">
    <property type="protein sequence ID" value="ACON010323-PA"/>
    <property type="gene ID" value="ACON010323"/>
</dbReference>
<dbReference type="VEuPathDB" id="VectorBase:ACON010323"/>
<dbReference type="AlphaFoldDB" id="A0A6E8W056"/>
<evidence type="ECO:0000313" key="2">
    <source>
        <dbReference type="Proteomes" id="UP001105220"/>
    </source>
</evidence>
<organism evidence="1 2">
    <name type="scientific">Anopheles coluzzii</name>
    <name type="common">African malaria mosquito</name>
    <dbReference type="NCBI Taxonomy" id="1518534"/>
    <lineage>
        <taxon>Eukaryota</taxon>
        <taxon>Metazoa</taxon>
        <taxon>Ecdysozoa</taxon>
        <taxon>Arthropoda</taxon>
        <taxon>Hexapoda</taxon>
        <taxon>Insecta</taxon>
        <taxon>Pterygota</taxon>
        <taxon>Neoptera</taxon>
        <taxon>Endopterygota</taxon>
        <taxon>Diptera</taxon>
        <taxon>Nematocera</taxon>
        <taxon>Culicoidea</taxon>
        <taxon>Culicidae</taxon>
        <taxon>Anophelinae</taxon>
        <taxon>Anopheles</taxon>
    </lineage>
</organism>
<name>A0A6E8W056_ANOCL</name>
<evidence type="ECO:0000313" key="1">
    <source>
        <dbReference type="EnsemblMetazoa" id="ACON010323-PA"/>
    </source>
</evidence>
<protein>
    <submittedName>
        <fullName evidence="1">Uncharacterized protein</fullName>
    </submittedName>
</protein>
<proteinExistence type="predicted"/>
<reference evidence="1" key="2">
    <citation type="submission" date="2020-05" db="UniProtKB">
        <authorList>
            <consortium name="EnsemblMetazoa"/>
        </authorList>
    </citation>
    <scope>IDENTIFICATION</scope>
    <source>
        <strain evidence="1">Ngousso</strain>
    </source>
</reference>
<sequence>MPHAIVQTTDARGNGELHIVPEGWIQETNRGKSYYLWPKTNVIFNKWLAMGIAQAIPTGRRLSTS</sequence>
<reference key="1">
    <citation type="journal article" date="2019" name="Genes (Basel)">
        <title>A High-Quality De novo Genome Assembly from a Single Mosquito Using PacBio Sequencing.</title>
        <authorList>
            <person name="Kingan S.B."/>
            <person name="Heaton H."/>
            <person name="Cudini J."/>
            <person name="Lambert C.C."/>
            <person name="Baybayan P."/>
            <person name="Galvin B.D."/>
            <person name="Durbin R."/>
            <person name="Korlach J."/>
            <person name="Lawniczak M.K.N."/>
        </authorList>
    </citation>
    <scope>NUCLEOTIDE SEQUENCE [LARGE SCALE GENOMIC DNA]</scope>
    <source>
        <strain>Mali-NIH</strain>
    </source>
</reference>
<dbReference type="Proteomes" id="UP001105220">
    <property type="component" value="Unplaced"/>
</dbReference>
<keyword evidence="2" id="KW-1185">Reference proteome</keyword>